<organism evidence="1 2">
    <name type="scientific">Catharanthus roseus</name>
    <name type="common">Madagascar periwinkle</name>
    <name type="synonym">Vinca rosea</name>
    <dbReference type="NCBI Taxonomy" id="4058"/>
    <lineage>
        <taxon>Eukaryota</taxon>
        <taxon>Viridiplantae</taxon>
        <taxon>Streptophyta</taxon>
        <taxon>Embryophyta</taxon>
        <taxon>Tracheophyta</taxon>
        <taxon>Spermatophyta</taxon>
        <taxon>Magnoliopsida</taxon>
        <taxon>eudicotyledons</taxon>
        <taxon>Gunneridae</taxon>
        <taxon>Pentapetalae</taxon>
        <taxon>asterids</taxon>
        <taxon>lamiids</taxon>
        <taxon>Gentianales</taxon>
        <taxon>Apocynaceae</taxon>
        <taxon>Rauvolfioideae</taxon>
        <taxon>Vinceae</taxon>
        <taxon>Catharanthinae</taxon>
        <taxon>Catharanthus</taxon>
    </lineage>
</organism>
<accession>A0ACC0C883</accession>
<name>A0ACC0C883_CATRO</name>
<evidence type="ECO:0000313" key="1">
    <source>
        <dbReference type="EMBL" id="KAI5680966.1"/>
    </source>
</evidence>
<proteinExistence type="predicted"/>
<dbReference type="Proteomes" id="UP001060085">
    <property type="component" value="Linkage Group LG01"/>
</dbReference>
<gene>
    <name evidence="1" type="ORF">M9H77_02193</name>
</gene>
<keyword evidence="2" id="KW-1185">Reference proteome</keyword>
<protein>
    <submittedName>
        <fullName evidence="1">Uncharacterized protein</fullName>
    </submittedName>
</protein>
<comment type="caution">
    <text evidence="1">The sequence shown here is derived from an EMBL/GenBank/DDBJ whole genome shotgun (WGS) entry which is preliminary data.</text>
</comment>
<dbReference type="EMBL" id="CM044701">
    <property type="protein sequence ID" value="KAI5680966.1"/>
    <property type="molecule type" value="Genomic_DNA"/>
</dbReference>
<reference evidence="2" key="1">
    <citation type="journal article" date="2023" name="Nat. Plants">
        <title>Single-cell RNA sequencing provides a high-resolution roadmap for understanding the multicellular compartmentation of specialized metabolism.</title>
        <authorList>
            <person name="Sun S."/>
            <person name="Shen X."/>
            <person name="Li Y."/>
            <person name="Li Y."/>
            <person name="Wang S."/>
            <person name="Li R."/>
            <person name="Zhang H."/>
            <person name="Shen G."/>
            <person name="Guo B."/>
            <person name="Wei J."/>
            <person name="Xu J."/>
            <person name="St-Pierre B."/>
            <person name="Chen S."/>
            <person name="Sun C."/>
        </authorList>
    </citation>
    <scope>NUCLEOTIDE SEQUENCE [LARGE SCALE GENOMIC DNA]</scope>
</reference>
<evidence type="ECO:0000313" key="2">
    <source>
        <dbReference type="Proteomes" id="UP001060085"/>
    </source>
</evidence>
<sequence>MPVYRLPFPIHFHPLFFGKCSSSLHPALLAGPDTTLLPPAACLQDGIEGVLLPPTAIHPQYSTHCHYNCAGVYRYVQTKRVAFGTGFHADMTRGLKSMKESSSGASPSDSLTHRGTPPSTVSSASYLGPYTPQTQIHVPLLPAQPQTQLTLPTPSSQPWTMAQASTAYSRALADPHGHAPSVRDTAQEKYFCWNPKHHVKVRECFMKLASKRYRDQMFAARGAKENEGRGDQGPGKYTVCSRS</sequence>